<geneLocation type="mitochondrion" evidence="1"/>
<evidence type="ECO:0000313" key="1">
    <source>
        <dbReference type="EMBL" id="ART30475.1"/>
    </source>
</evidence>
<dbReference type="AlphaFoldDB" id="A0A1Y0AZ75"/>
<keyword evidence="1" id="KW-0496">Mitochondrion</keyword>
<gene>
    <name evidence="1" type="ORF">AEK19_MT0195</name>
</gene>
<name>A0A1Y0AZ75_9LAMI</name>
<sequence>MIHFKSCPNLAVGDHYSFLSYLALRPVLCLQPYCRIGASMDFGPYSVKIVAS</sequence>
<proteinExistence type="predicted"/>
<protein>
    <submittedName>
        <fullName evidence="1">Uncharacterized protein</fullName>
    </submittedName>
</protein>
<reference evidence="1" key="1">
    <citation type="submission" date="2017-03" db="EMBL/GenBank/DDBJ databases">
        <title>The mitochondrial genome of the carnivorous plant Utricularia reniformis (Lentibulariaceae): structure, comparative analysis and evolutionary landmarks.</title>
        <authorList>
            <person name="Silva S.R."/>
            <person name="Alvarenga D.O."/>
            <person name="Michael T.P."/>
            <person name="Miranda V.F.O."/>
            <person name="Varani A.M."/>
        </authorList>
    </citation>
    <scope>NUCLEOTIDE SEQUENCE</scope>
</reference>
<organism evidence="1">
    <name type="scientific">Utricularia reniformis</name>
    <dbReference type="NCBI Taxonomy" id="192314"/>
    <lineage>
        <taxon>Eukaryota</taxon>
        <taxon>Viridiplantae</taxon>
        <taxon>Streptophyta</taxon>
        <taxon>Embryophyta</taxon>
        <taxon>Tracheophyta</taxon>
        <taxon>Spermatophyta</taxon>
        <taxon>Magnoliopsida</taxon>
        <taxon>eudicotyledons</taxon>
        <taxon>Gunneridae</taxon>
        <taxon>Pentapetalae</taxon>
        <taxon>asterids</taxon>
        <taxon>lamiids</taxon>
        <taxon>Lamiales</taxon>
        <taxon>Lentibulariaceae</taxon>
        <taxon>Utricularia</taxon>
    </lineage>
</organism>
<accession>A0A1Y0AZ75</accession>
<dbReference type="EMBL" id="KY774314">
    <property type="protein sequence ID" value="ART30475.1"/>
    <property type="molecule type" value="Genomic_DNA"/>
</dbReference>